<dbReference type="InterPro" id="IPR052714">
    <property type="entry name" value="MFS_Exporter"/>
</dbReference>
<feature type="transmembrane region" description="Helical" evidence="6">
    <location>
        <begin position="43"/>
        <end position="63"/>
    </location>
</feature>
<dbReference type="KEGG" id="tep:TepRe1_2125"/>
<feature type="transmembrane region" description="Helical" evidence="6">
    <location>
        <begin position="206"/>
        <end position="229"/>
    </location>
</feature>
<feature type="transmembrane region" description="Helical" evidence="6">
    <location>
        <begin position="241"/>
        <end position="257"/>
    </location>
</feature>
<evidence type="ECO:0000313" key="9">
    <source>
        <dbReference type="Proteomes" id="UP000010802"/>
    </source>
</evidence>
<dbReference type="EMBL" id="HF563609">
    <property type="protein sequence ID" value="CCP27121.1"/>
    <property type="molecule type" value="Genomic_DNA"/>
</dbReference>
<feature type="transmembrane region" description="Helical" evidence="6">
    <location>
        <begin position="269"/>
        <end position="286"/>
    </location>
</feature>
<reference evidence="9" key="1">
    <citation type="journal article" date="2013" name="Genome Announc.">
        <title>First genome sequence of a syntrophic acetate-oxidizing bacterium, Tepidanaerobacter acetatoxydans strain Re1.</title>
        <authorList>
            <person name="Manzoor S."/>
            <person name="Bongcam-Rudloff E."/>
            <person name="Schnurer A."/>
            <person name="Muller B."/>
        </authorList>
    </citation>
    <scope>NUCLEOTIDE SEQUENCE [LARGE SCALE GENOMIC DNA]</scope>
    <source>
        <strain evidence="9">Re1</strain>
    </source>
</reference>
<keyword evidence="5 6" id="KW-0472">Membrane</keyword>
<dbReference type="GO" id="GO:0022857">
    <property type="term" value="F:transmembrane transporter activity"/>
    <property type="evidence" value="ECO:0007669"/>
    <property type="project" value="InterPro"/>
</dbReference>
<evidence type="ECO:0000259" key="7">
    <source>
        <dbReference type="PROSITE" id="PS50850"/>
    </source>
</evidence>
<evidence type="ECO:0000256" key="6">
    <source>
        <dbReference type="SAM" id="Phobius"/>
    </source>
</evidence>
<feature type="transmembrane region" description="Helical" evidence="6">
    <location>
        <begin position="325"/>
        <end position="344"/>
    </location>
</feature>
<dbReference type="STRING" id="1209989.TepRe1_2125"/>
<dbReference type="HOGENOM" id="CLU_001265_10_14_9"/>
<protein>
    <submittedName>
        <fullName evidence="8">Major facilitator superfamily MFS_1</fullName>
    </submittedName>
</protein>
<keyword evidence="2" id="KW-0813">Transport</keyword>
<keyword evidence="9" id="KW-1185">Reference proteome</keyword>
<proteinExistence type="predicted"/>
<feature type="transmembrane region" description="Helical" evidence="6">
    <location>
        <begin position="130"/>
        <end position="151"/>
    </location>
</feature>
<evidence type="ECO:0000256" key="3">
    <source>
        <dbReference type="ARBA" id="ARBA00022692"/>
    </source>
</evidence>
<evidence type="ECO:0000256" key="5">
    <source>
        <dbReference type="ARBA" id="ARBA00023136"/>
    </source>
</evidence>
<feature type="domain" description="Major facilitator superfamily (MFS) profile" evidence="7">
    <location>
        <begin position="9"/>
        <end position="379"/>
    </location>
</feature>
<dbReference type="Pfam" id="PF07690">
    <property type="entry name" value="MFS_1"/>
    <property type="match status" value="1"/>
</dbReference>
<feature type="transmembrane region" description="Helical" evidence="6">
    <location>
        <begin position="163"/>
        <end position="185"/>
    </location>
</feature>
<dbReference type="InterPro" id="IPR036259">
    <property type="entry name" value="MFS_trans_sf"/>
</dbReference>
<evidence type="ECO:0000313" key="8">
    <source>
        <dbReference type="EMBL" id="CCP27121.1"/>
    </source>
</evidence>
<feature type="transmembrane region" description="Helical" evidence="6">
    <location>
        <begin position="12"/>
        <end position="31"/>
    </location>
</feature>
<sequence length="383" mass="41991">MVENDETKSFIMVLFATIAFISTYYIMMPVIPKYMLNMGFDNLTIGTTMGLFSVSSMIARPVGGVWINTYNSKKVMLASIVIFFLTPFLIKMPYTLIGLALTLLVYGFTVGTFTVASANFTAEIASSENLVKFMGFNSISVIIAKGLSPAIGIKLIDNYNFNIAVYATVGAAVIALILILCISDVKIDAKADIDSNFIKVLLHPSVYLPTIVLFCGMVTFGAISAMLPVFADAKGITGTEYFFVINTAVVVITRLVIGRWSNRYLEQLIAFALAVLTASFILMSFVDSFDKLIIVAVIYGVGFALLFPLMTSLLVLTIQGVSRSMALGVFTAAFDLGVAAGVTLGGFSKYIDFERLYLFLAILPFIGFCLYQYIYRPFIREIR</sequence>
<accession>L0S1W6</accession>
<accession>F4LRB2</accession>
<name>F4LRB2_TEPAE</name>
<dbReference type="PATRIC" id="fig|1209989.3.peg.2628"/>
<dbReference type="GO" id="GO:0005886">
    <property type="term" value="C:plasma membrane"/>
    <property type="evidence" value="ECO:0007669"/>
    <property type="project" value="UniProtKB-SubCell"/>
</dbReference>
<gene>
    <name evidence="8" type="ordered locus">TEPIRE1_2288</name>
</gene>
<dbReference type="KEGG" id="tae:TepiRe1_2288"/>
<dbReference type="AlphaFoldDB" id="F4LRB2"/>
<dbReference type="Proteomes" id="UP000010802">
    <property type="component" value="Chromosome"/>
</dbReference>
<keyword evidence="3 6" id="KW-0812">Transmembrane</keyword>
<comment type="subcellular location">
    <subcellularLocation>
        <location evidence="1">Cell membrane</location>
        <topology evidence="1">Multi-pass membrane protein</topology>
    </subcellularLocation>
</comment>
<evidence type="ECO:0000256" key="4">
    <source>
        <dbReference type="ARBA" id="ARBA00022989"/>
    </source>
</evidence>
<dbReference type="InterPro" id="IPR011701">
    <property type="entry name" value="MFS"/>
</dbReference>
<feature type="transmembrane region" description="Helical" evidence="6">
    <location>
        <begin position="292"/>
        <end position="318"/>
    </location>
</feature>
<dbReference type="SUPFAM" id="SSF103473">
    <property type="entry name" value="MFS general substrate transporter"/>
    <property type="match status" value="1"/>
</dbReference>
<keyword evidence="4 6" id="KW-1133">Transmembrane helix</keyword>
<dbReference type="PANTHER" id="PTHR23531:SF1">
    <property type="entry name" value="QUINOLENE RESISTANCE PROTEIN NORA"/>
    <property type="match status" value="1"/>
</dbReference>
<feature type="transmembrane region" description="Helical" evidence="6">
    <location>
        <begin position="75"/>
        <end position="90"/>
    </location>
</feature>
<dbReference type="InterPro" id="IPR020846">
    <property type="entry name" value="MFS_dom"/>
</dbReference>
<feature type="transmembrane region" description="Helical" evidence="6">
    <location>
        <begin position="356"/>
        <end position="375"/>
    </location>
</feature>
<dbReference type="PROSITE" id="PS50850">
    <property type="entry name" value="MFS"/>
    <property type="match status" value="1"/>
</dbReference>
<dbReference type="eggNOG" id="COG2814">
    <property type="taxonomic scope" value="Bacteria"/>
</dbReference>
<organism evidence="8 9">
    <name type="scientific">Tepidanaerobacter acetatoxydans (strain DSM 21804 / JCM 16047 / Re1)</name>
    <dbReference type="NCBI Taxonomy" id="1209989"/>
    <lineage>
        <taxon>Bacteria</taxon>
        <taxon>Bacillati</taxon>
        <taxon>Bacillota</taxon>
        <taxon>Clostridia</taxon>
        <taxon>Thermosediminibacterales</taxon>
        <taxon>Tepidanaerobacteraceae</taxon>
        <taxon>Tepidanaerobacter</taxon>
    </lineage>
</organism>
<dbReference type="RefSeq" id="WP_013779168.1">
    <property type="nucleotide sequence ID" value="NC_015519.1"/>
</dbReference>
<dbReference type="OrthoDB" id="1807256at2"/>
<evidence type="ECO:0000256" key="1">
    <source>
        <dbReference type="ARBA" id="ARBA00004651"/>
    </source>
</evidence>
<feature type="transmembrane region" description="Helical" evidence="6">
    <location>
        <begin position="96"/>
        <end position="118"/>
    </location>
</feature>
<dbReference type="Gene3D" id="1.20.1250.20">
    <property type="entry name" value="MFS general substrate transporter like domains"/>
    <property type="match status" value="1"/>
</dbReference>
<dbReference type="PANTHER" id="PTHR23531">
    <property type="entry name" value="QUINOLENE RESISTANCE PROTEIN NORA"/>
    <property type="match status" value="1"/>
</dbReference>
<evidence type="ECO:0000256" key="2">
    <source>
        <dbReference type="ARBA" id="ARBA00022448"/>
    </source>
</evidence>